<gene>
    <name evidence="3" type="ORF">P43SY_006275</name>
</gene>
<feature type="transmembrane region" description="Helical" evidence="2">
    <location>
        <begin position="210"/>
        <end position="233"/>
    </location>
</feature>
<evidence type="ECO:0000313" key="4">
    <source>
        <dbReference type="Proteomes" id="UP001209570"/>
    </source>
</evidence>
<sequence>MTKRRKPNSSRGAAPSPDETSRGVARPNSAVRTRRPKPPTGAASWPLVETLCTAWVPTLVVTAIAYAAVSHGFTTSPEYVHSPRLLGMLKRSFVVLVCLANRSQLADVFLAPQKPKTLSTLCWSHVKALLVAIVTNCAGAAIIQPSLGLTPQFAKTVEMVVPVYFSVEMAIGLLGVPERLIQLVVGFLVSWLKAVTVSTLVLQWQQYDGAHPVGFVLISTANLSASGLAARFVGHCHRSRRVFAPNLKVIRSLVETIGTAAFIGLLAHVANQLMTQQERQREATVLYYVVAWYTLNKYFKPPLRAVLALPFANAKAKTA</sequence>
<keyword evidence="2" id="KW-1133">Transmembrane helix</keyword>
<organism evidence="3 4">
    <name type="scientific">Pythium insidiosum</name>
    <name type="common">Pythiosis disease agent</name>
    <dbReference type="NCBI Taxonomy" id="114742"/>
    <lineage>
        <taxon>Eukaryota</taxon>
        <taxon>Sar</taxon>
        <taxon>Stramenopiles</taxon>
        <taxon>Oomycota</taxon>
        <taxon>Peronosporomycetes</taxon>
        <taxon>Pythiales</taxon>
        <taxon>Pythiaceae</taxon>
        <taxon>Pythium</taxon>
    </lineage>
</organism>
<keyword evidence="4" id="KW-1185">Reference proteome</keyword>
<dbReference type="Proteomes" id="UP001209570">
    <property type="component" value="Unassembled WGS sequence"/>
</dbReference>
<evidence type="ECO:0000313" key="3">
    <source>
        <dbReference type="EMBL" id="KAJ0404705.1"/>
    </source>
</evidence>
<keyword evidence="2" id="KW-0472">Membrane</keyword>
<feature type="transmembrane region" description="Helical" evidence="2">
    <location>
        <begin position="128"/>
        <end position="147"/>
    </location>
</feature>
<reference evidence="3" key="1">
    <citation type="submission" date="2021-12" db="EMBL/GenBank/DDBJ databases">
        <title>Prjna785345.</title>
        <authorList>
            <person name="Rujirawat T."/>
            <person name="Krajaejun T."/>
        </authorList>
    </citation>
    <scope>NUCLEOTIDE SEQUENCE</scope>
    <source>
        <strain evidence="3">Pi057C3</strain>
    </source>
</reference>
<comment type="caution">
    <text evidence="3">The sequence shown here is derived from an EMBL/GenBank/DDBJ whole genome shotgun (WGS) entry which is preliminary data.</text>
</comment>
<feature type="region of interest" description="Disordered" evidence="1">
    <location>
        <begin position="1"/>
        <end position="41"/>
    </location>
</feature>
<dbReference type="AlphaFoldDB" id="A0AAD5LL57"/>
<evidence type="ECO:0008006" key="5">
    <source>
        <dbReference type="Google" id="ProtNLM"/>
    </source>
</evidence>
<proteinExistence type="predicted"/>
<name>A0AAD5LL57_PYTIN</name>
<feature type="transmembrane region" description="Helical" evidence="2">
    <location>
        <begin position="253"/>
        <end position="270"/>
    </location>
</feature>
<evidence type="ECO:0000256" key="2">
    <source>
        <dbReference type="SAM" id="Phobius"/>
    </source>
</evidence>
<accession>A0AAD5LL57</accession>
<evidence type="ECO:0000256" key="1">
    <source>
        <dbReference type="SAM" id="MobiDB-lite"/>
    </source>
</evidence>
<feature type="transmembrane region" description="Helical" evidence="2">
    <location>
        <begin position="183"/>
        <end position="204"/>
    </location>
</feature>
<keyword evidence="2" id="KW-0812">Transmembrane</keyword>
<dbReference type="EMBL" id="JAKCXM010000058">
    <property type="protein sequence ID" value="KAJ0404705.1"/>
    <property type="molecule type" value="Genomic_DNA"/>
</dbReference>
<protein>
    <recommendedName>
        <fullName evidence="5">Transmembrane protein</fullName>
    </recommendedName>
</protein>